<accession>A0ABM0K426</accession>
<keyword evidence="4" id="KW-1185">Reference proteome</keyword>
<evidence type="ECO:0000256" key="3">
    <source>
        <dbReference type="ARBA" id="ARBA00035365"/>
    </source>
</evidence>
<dbReference type="InterPro" id="IPR000529">
    <property type="entry name" value="Ribosomal_bS6"/>
</dbReference>
<evidence type="ECO:0000256" key="2">
    <source>
        <dbReference type="ARBA" id="ARBA00035170"/>
    </source>
</evidence>
<protein>
    <recommendedName>
        <fullName evidence="2">Small ribosomal subunit protein bS6m</fullName>
    </recommendedName>
    <alternativeName>
        <fullName evidence="3">28S ribosomal protein S6, mitochondrial</fullName>
    </alternativeName>
</protein>
<organism evidence="4 5">
    <name type="scientific">Aplysia californica</name>
    <name type="common">California sea hare</name>
    <dbReference type="NCBI Taxonomy" id="6500"/>
    <lineage>
        <taxon>Eukaryota</taxon>
        <taxon>Metazoa</taxon>
        <taxon>Spiralia</taxon>
        <taxon>Lophotrochozoa</taxon>
        <taxon>Mollusca</taxon>
        <taxon>Gastropoda</taxon>
        <taxon>Heterobranchia</taxon>
        <taxon>Euthyneura</taxon>
        <taxon>Tectipleura</taxon>
        <taxon>Aplysiida</taxon>
        <taxon>Aplysioidea</taxon>
        <taxon>Aplysiidae</taxon>
        <taxon>Aplysia</taxon>
    </lineage>
</organism>
<dbReference type="CDD" id="cd15465">
    <property type="entry name" value="bS6_mito"/>
    <property type="match status" value="1"/>
</dbReference>
<keyword evidence="5" id="KW-0687">Ribonucleoprotein</keyword>
<dbReference type="PANTHER" id="PTHR21011:SF1">
    <property type="entry name" value="SMALL RIBOSOMAL SUBUNIT PROTEIN BS6M"/>
    <property type="match status" value="1"/>
</dbReference>
<dbReference type="InterPro" id="IPR035980">
    <property type="entry name" value="Ribosomal_bS6_sf"/>
</dbReference>
<dbReference type="PANTHER" id="PTHR21011">
    <property type="entry name" value="MITOCHONDRIAL 28S RIBOSOMAL PROTEIN S6"/>
    <property type="match status" value="1"/>
</dbReference>
<dbReference type="InterPro" id="IPR014717">
    <property type="entry name" value="Transl_elong_EF1B/ribsomal_bS6"/>
</dbReference>
<name>A0ABM0K426_APLCA</name>
<keyword evidence="5" id="KW-0689">Ribosomal protein</keyword>
<dbReference type="Gene3D" id="3.30.70.60">
    <property type="match status" value="1"/>
</dbReference>
<evidence type="ECO:0000313" key="5">
    <source>
        <dbReference type="RefSeq" id="XP_005108269.3"/>
    </source>
</evidence>
<evidence type="ECO:0000313" key="4">
    <source>
        <dbReference type="Proteomes" id="UP000694888"/>
    </source>
</evidence>
<evidence type="ECO:0000256" key="1">
    <source>
        <dbReference type="ARBA" id="ARBA00009512"/>
    </source>
</evidence>
<dbReference type="GeneID" id="101864331"/>
<gene>
    <name evidence="5" type="primary">LOC101864331</name>
</gene>
<dbReference type="Pfam" id="PF01250">
    <property type="entry name" value="Ribosomal_S6"/>
    <property type="match status" value="1"/>
</dbReference>
<sequence length="143" mass="16975">MPTYELAVIFRALQRPELSQAVKRCCTNILDKGGIIRGMENLGEKPLPYRMRAHGSRFYEGNYILIQFDGATSLPTQLHEELRRDTDVIRRNVYTDDEFVRPCLEGPCEFGELQNPDHEKRVWWSRVTKRYTRWERKKKERSA</sequence>
<dbReference type="GO" id="GO:0005840">
    <property type="term" value="C:ribosome"/>
    <property type="evidence" value="ECO:0007669"/>
    <property type="project" value="UniProtKB-KW"/>
</dbReference>
<dbReference type="RefSeq" id="XP_005108269.3">
    <property type="nucleotide sequence ID" value="XM_005108212.3"/>
</dbReference>
<comment type="similarity">
    <text evidence="1">Belongs to the bacterial ribosomal protein bS6 family.</text>
</comment>
<dbReference type="Proteomes" id="UP000694888">
    <property type="component" value="Unplaced"/>
</dbReference>
<proteinExistence type="inferred from homology"/>
<reference evidence="5" key="1">
    <citation type="submission" date="2025-08" db="UniProtKB">
        <authorList>
            <consortium name="RefSeq"/>
        </authorList>
    </citation>
    <scope>IDENTIFICATION</scope>
</reference>
<dbReference type="SUPFAM" id="SSF54995">
    <property type="entry name" value="Ribosomal protein S6"/>
    <property type="match status" value="1"/>
</dbReference>